<dbReference type="RefSeq" id="WP_378413571.1">
    <property type="nucleotide sequence ID" value="NZ_JBHSFO010000001.1"/>
</dbReference>
<dbReference type="EMBL" id="JBHSFO010000001">
    <property type="protein sequence ID" value="MFC4602435.1"/>
    <property type="molecule type" value="Genomic_DNA"/>
</dbReference>
<sequence length="299" mass="31784">MTPVPARRAGPQLDPRIPVLVRPSGVLQLGWDPERAVLLTAPDGVTPGALAGLLRLLDGWHSRPDVIWQAHLIGLDVVDTARILAELDAADLLVRPEATSQPRWVHVHGRGPLSDGLAAALTQGRYRLTRSRPLEGDADRPTGRADAVVLADDQVPDPRLVAELVAERVPHLLVRMRDGRGVVGPLVLPGHTSCLRCADLARSERDHEWPHLAAQLLGAVGHADHATVLTTVGLALGELATVLRGDPAAPPATLDATLELNLAPPTLVTRSWRRHPRCGCAAVAPDGGGGLGERADRQT</sequence>
<evidence type="ECO:0000313" key="2">
    <source>
        <dbReference type="Proteomes" id="UP001595914"/>
    </source>
</evidence>
<dbReference type="Gene3D" id="3.40.50.720">
    <property type="entry name" value="NAD(P)-binding Rossmann-like Domain"/>
    <property type="match status" value="1"/>
</dbReference>
<dbReference type="Proteomes" id="UP001595914">
    <property type="component" value="Unassembled WGS sequence"/>
</dbReference>
<evidence type="ECO:0008006" key="3">
    <source>
        <dbReference type="Google" id="ProtNLM"/>
    </source>
</evidence>
<accession>A0ABV9FNK9</accession>
<reference evidence="2" key="1">
    <citation type="journal article" date="2019" name="Int. J. Syst. Evol. Microbiol.">
        <title>The Global Catalogue of Microorganisms (GCM) 10K type strain sequencing project: providing services to taxonomists for standard genome sequencing and annotation.</title>
        <authorList>
            <consortium name="The Broad Institute Genomics Platform"/>
            <consortium name="The Broad Institute Genome Sequencing Center for Infectious Disease"/>
            <person name="Wu L."/>
            <person name="Ma J."/>
        </authorList>
    </citation>
    <scope>NUCLEOTIDE SEQUENCE [LARGE SCALE GENOMIC DNA]</scope>
    <source>
        <strain evidence="2">CCUG 54520</strain>
    </source>
</reference>
<organism evidence="1 2">
    <name type="scientific">Rhodococcus kronopolitis</name>
    <dbReference type="NCBI Taxonomy" id="1460226"/>
    <lineage>
        <taxon>Bacteria</taxon>
        <taxon>Bacillati</taxon>
        <taxon>Actinomycetota</taxon>
        <taxon>Actinomycetes</taxon>
        <taxon>Mycobacteriales</taxon>
        <taxon>Nocardiaceae</taxon>
        <taxon>Rhodococcus</taxon>
    </lineage>
</organism>
<keyword evidence="2" id="KW-1185">Reference proteome</keyword>
<evidence type="ECO:0000313" key="1">
    <source>
        <dbReference type="EMBL" id="MFC4602435.1"/>
    </source>
</evidence>
<name>A0ABV9FNK9_9NOCA</name>
<gene>
    <name evidence="1" type="ORF">ACFO6S_01890</name>
</gene>
<protein>
    <recommendedName>
        <fullName evidence="3">Bacteriocin biosynthesis cyclodehydratase domain-containing protein</fullName>
    </recommendedName>
</protein>
<proteinExistence type="predicted"/>
<comment type="caution">
    <text evidence="1">The sequence shown here is derived from an EMBL/GenBank/DDBJ whole genome shotgun (WGS) entry which is preliminary data.</text>
</comment>